<accession>A0A9P4JH87</accession>
<reference evidence="5" key="1">
    <citation type="journal article" date="2020" name="Stud. Mycol.">
        <title>101 Dothideomycetes genomes: a test case for predicting lifestyles and emergence of pathogens.</title>
        <authorList>
            <person name="Haridas S."/>
            <person name="Albert R."/>
            <person name="Binder M."/>
            <person name="Bloem J."/>
            <person name="Labutti K."/>
            <person name="Salamov A."/>
            <person name="Andreopoulos B."/>
            <person name="Baker S."/>
            <person name="Barry K."/>
            <person name="Bills G."/>
            <person name="Bluhm B."/>
            <person name="Cannon C."/>
            <person name="Castanera R."/>
            <person name="Culley D."/>
            <person name="Daum C."/>
            <person name="Ezra D."/>
            <person name="Gonzalez J."/>
            <person name="Henrissat B."/>
            <person name="Kuo A."/>
            <person name="Liang C."/>
            <person name="Lipzen A."/>
            <person name="Lutzoni F."/>
            <person name="Magnuson J."/>
            <person name="Mondo S."/>
            <person name="Nolan M."/>
            <person name="Ohm R."/>
            <person name="Pangilinan J."/>
            <person name="Park H.-J."/>
            <person name="Ramirez L."/>
            <person name="Alfaro M."/>
            <person name="Sun H."/>
            <person name="Tritt A."/>
            <person name="Yoshinaga Y."/>
            <person name="Zwiers L.-H."/>
            <person name="Turgeon B."/>
            <person name="Goodwin S."/>
            <person name="Spatafora J."/>
            <person name="Crous P."/>
            <person name="Grigoriev I."/>
        </authorList>
    </citation>
    <scope>NUCLEOTIDE SEQUENCE</scope>
    <source>
        <strain evidence="5">ATCC 74209</strain>
    </source>
</reference>
<comment type="caution">
    <text evidence="5">The sequence shown here is derived from an EMBL/GenBank/DDBJ whole genome shotgun (WGS) entry which is preliminary data.</text>
</comment>
<feature type="compositionally biased region" description="Basic and acidic residues" evidence="3">
    <location>
        <begin position="56"/>
        <end position="72"/>
    </location>
</feature>
<evidence type="ECO:0000313" key="5">
    <source>
        <dbReference type="EMBL" id="KAF2199382.1"/>
    </source>
</evidence>
<keyword evidence="6" id="KW-1185">Reference proteome</keyword>
<dbReference type="PANTHER" id="PTHR48407">
    <property type="entry name" value="CRANIOFACIAL DEVELOPMENT PROTEIN 1"/>
    <property type="match status" value="1"/>
</dbReference>
<evidence type="ECO:0000313" key="6">
    <source>
        <dbReference type="Proteomes" id="UP000799536"/>
    </source>
</evidence>
<sequence length="223" mass="25051">MAGADGHATTDTEGEELTVLRVYTFAGQKTAEEKRIPRSSLGQYLRDGWKQPTSDVADKTKDVDIKTSKSDTVDADDDKQPKLHRPLRRPLRRPSRFDPNPSAFVRGLAPEFQLTYPRKPTSSSSSVPAIHVIDNTQENTPGVTQHINGLRPYKAQKLNVVDKSRLDWTGYVDQEGIAEELDVHGKGREAYLGRMEFLRGVEARREEERRRVKEKVGNKAGAV</sequence>
<dbReference type="PROSITE" id="PS51279">
    <property type="entry name" value="BCNT_C"/>
    <property type="match status" value="1"/>
</dbReference>
<feature type="domain" description="BCNT-C" evidence="4">
    <location>
        <begin position="138"/>
        <end position="219"/>
    </location>
</feature>
<evidence type="ECO:0000256" key="3">
    <source>
        <dbReference type="SAM" id="MobiDB-lite"/>
    </source>
</evidence>
<protein>
    <recommendedName>
        <fullName evidence="2">SWR1-complex protein 5</fullName>
    </recommendedName>
</protein>
<dbReference type="InterPro" id="IPR027124">
    <property type="entry name" value="Swc5/CFDP1/2"/>
</dbReference>
<dbReference type="Proteomes" id="UP000799536">
    <property type="component" value="Unassembled WGS sequence"/>
</dbReference>
<feature type="region of interest" description="Disordered" evidence="3">
    <location>
        <begin position="28"/>
        <end position="104"/>
    </location>
</feature>
<evidence type="ECO:0000256" key="1">
    <source>
        <dbReference type="ARBA" id="ARBA00010465"/>
    </source>
</evidence>
<dbReference type="GO" id="GO:0000812">
    <property type="term" value="C:Swr1 complex"/>
    <property type="evidence" value="ECO:0007669"/>
    <property type="project" value="TreeGrafter"/>
</dbReference>
<feature type="compositionally biased region" description="Basic residues" evidence="3">
    <location>
        <begin position="82"/>
        <end position="94"/>
    </location>
</feature>
<dbReference type="PANTHER" id="PTHR48407:SF1">
    <property type="entry name" value="CRANIOFACIAL DEVELOPMENT PROTEIN 1"/>
    <property type="match status" value="1"/>
</dbReference>
<proteinExistence type="inferred from homology"/>
<dbReference type="OrthoDB" id="445677at2759"/>
<dbReference type="InterPro" id="IPR011421">
    <property type="entry name" value="BCNT-C"/>
</dbReference>
<dbReference type="Pfam" id="PF07572">
    <property type="entry name" value="BCNT"/>
    <property type="match status" value="1"/>
</dbReference>
<name>A0A9P4JH87_9PLEO</name>
<evidence type="ECO:0000256" key="2">
    <source>
        <dbReference type="ARBA" id="ARBA00019138"/>
    </source>
</evidence>
<organism evidence="5 6">
    <name type="scientific">Delitschia confertaspora ATCC 74209</name>
    <dbReference type="NCBI Taxonomy" id="1513339"/>
    <lineage>
        <taxon>Eukaryota</taxon>
        <taxon>Fungi</taxon>
        <taxon>Dikarya</taxon>
        <taxon>Ascomycota</taxon>
        <taxon>Pezizomycotina</taxon>
        <taxon>Dothideomycetes</taxon>
        <taxon>Pleosporomycetidae</taxon>
        <taxon>Pleosporales</taxon>
        <taxon>Delitschiaceae</taxon>
        <taxon>Delitschia</taxon>
    </lineage>
</organism>
<evidence type="ECO:0000259" key="4">
    <source>
        <dbReference type="PROSITE" id="PS51279"/>
    </source>
</evidence>
<comment type="similarity">
    <text evidence="1">Belongs to the SWC5 family.</text>
</comment>
<gene>
    <name evidence="5" type="ORF">GQ43DRAFT_442525</name>
</gene>
<dbReference type="AlphaFoldDB" id="A0A9P4JH87"/>
<dbReference type="EMBL" id="ML994079">
    <property type="protein sequence ID" value="KAF2199382.1"/>
    <property type="molecule type" value="Genomic_DNA"/>
</dbReference>